<dbReference type="PANTHER" id="PTHR21646:SF75">
    <property type="entry name" value="UBIQUITIN CARBOXYL-TERMINAL HYDROLASE"/>
    <property type="match status" value="1"/>
</dbReference>
<reference evidence="6" key="1">
    <citation type="submission" date="2013-01" db="EMBL/GenBank/DDBJ databases">
        <title>Draft Genome Sequence of a Mulberry Tree, Morus notabilis C.K. Schneid.</title>
        <authorList>
            <person name="He N."/>
            <person name="Zhao S."/>
        </authorList>
    </citation>
    <scope>NUCLEOTIDE SEQUENCE</scope>
</reference>
<dbReference type="EMBL" id="KE345730">
    <property type="protein sequence ID" value="EXC12972.1"/>
    <property type="molecule type" value="Genomic_DNA"/>
</dbReference>
<dbReference type="GO" id="GO:0016579">
    <property type="term" value="P:protein deubiquitination"/>
    <property type="evidence" value="ECO:0007669"/>
    <property type="project" value="InterPro"/>
</dbReference>
<dbReference type="PANTHER" id="PTHR21646">
    <property type="entry name" value="UBIQUITIN CARBOXYL-TERMINAL HYDROLASE"/>
    <property type="match status" value="1"/>
</dbReference>
<evidence type="ECO:0000313" key="5">
    <source>
        <dbReference type="EMBL" id="EXC12972.1"/>
    </source>
</evidence>
<evidence type="ECO:0000259" key="4">
    <source>
        <dbReference type="PROSITE" id="PS50235"/>
    </source>
</evidence>
<dbReference type="STRING" id="981085.W9SK20"/>
<dbReference type="InterPro" id="IPR038765">
    <property type="entry name" value="Papain-like_cys_pep_sf"/>
</dbReference>
<evidence type="ECO:0000256" key="3">
    <source>
        <dbReference type="SAM" id="MobiDB-lite"/>
    </source>
</evidence>
<feature type="region of interest" description="Disordered" evidence="3">
    <location>
        <begin position="686"/>
        <end position="706"/>
    </location>
</feature>
<dbReference type="Gene3D" id="3.90.70.10">
    <property type="entry name" value="Cysteine proteinases"/>
    <property type="match status" value="2"/>
</dbReference>
<keyword evidence="2" id="KW-0788">Thiol protease</keyword>
<dbReference type="SUPFAM" id="SSF54001">
    <property type="entry name" value="Cysteine proteinases"/>
    <property type="match status" value="1"/>
</dbReference>
<dbReference type="EC" id="3.4.19.12" evidence="2"/>
<dbReference type="InterPro" id="IPR028889">
    <property type="entry name" value="USP"/>
</dbReference>
<proteinExistence type="inferred from homology"/>
<keyword evidence="2" id="KW-0645">Protease</keyword>
<dbReference type="Pfam" id="PF00443">
    <property type="entry name" value="UCH"/>
    <property type="match status" value="1"/>
</dbReference>
<dbReference type="KEGG" id="mnt:21399928"/>
<evidence type="ECO:0000313" key="6">
    <source>
        <dbReference type="Proteomes" id="UP000030645"/>
    </source>
</evidence>
<dbReference type="CDD" id="cd02674">
    <property type="entry name" value="Peptidase_C19R"/>
    <property type="match status" value="1"/>
</dbReference>
<dbReference type="OrthoDB" id="292964at2759"/>
<dbReference type="Pfam" id="PF25242">
    <property type="entry name" value="Ubiquitin_UBP8"/>
    <property type="match status" value="1"/>
</dbReference>
<dbReference type="Proteomes" id="UP000030645">
    <property type="component" value="Unassembled WGS sequence"/>
</dbReference>
<dbReference type="PROSITE" id="PS00972">
    <property type="entry name" value="USP_1"/>
    <property type="match status" value="1"/>
</dbReference>
<dbReference type="InterPro" id="IPR057372">
    <property type="entry name" value="Ubiquitin_UBP8/5"/>
</dbReference>
<organism evidence="5 6">
    <name type="scientific">Morus notabilis</name>
    <dbReference type="NCBI Taxonomy" id="981085"/>
    <lineage>
        <taxon>Eukaryota</taxon>
        <taxon>Viridiplantae</taxon>
        <taxon>Streptophyta</taxon>
        <taxon>Embryophyta</taxon>
        <taxon>Tracheophyta</taxon>
        <taxon>Spermatophyta</taxon>
        <taxon>Magnoliopsida</taxon>
        <taxon>eudicotyledons</taxon>
        <taxon>Gunneridae</taxon>
        <taxon>Pentapetalae</taxon>
        <taxon>rosids</taxon>
        <taxon>fabids</taxon>
        <taxon>Rosales</taxon>
        <taxon>Moraceae</taxon>
        <taxon>Moreae</taxon>
        <taxon>Morus</taxon>
    </lineage>
</organism>
<keyword evidence="6" id="KW-1185">Reference proteome</keyword>
<gene>
    <name evidence="5" type="ORF">L484_016902</name>
</gene>
<evidence type="ECO:0000256" key="1">
    <source>
        <dbReference type="ARBA" id="ARBA00009085"/>
    </source>
</evidence>
<dbReference type="PROSITE" id="PS50235">
    <property type="entry name" value="USP_3"/>
    <property type="match status" value="1"/>
</dbReference>
<accession>W9SK20</accession>
<protein>
    <recommendedName>
        <fullName evidence="2">Ubiquitin carboxyl-terminal hydrolase</fullName>
        <ecNumber evidence="2">3.4.19.12</ecNumber>
    </recommendedName>
</protein>
<keyword evidence="2 5" id="KW-0378">Hydrolase</keyword>
<dbReference type="PROSITE" id="PS00973">
    <property type="entry name" value="USP_2"/>
    <property type="match status" value="1"/>
</dbReference>
<feature type="region of interest" description="Disordered" evidence="3">
    <location>
        <begin position="69"/>
        <end position="88"/>
    </location>
</feature>
<comment type="similarity">
    <text evidence="1 2">Belongs to the peptidase C19 family.</text>
</comment>
<comment type="catalytic activity">
    <reaction evidence="2">
        <text>Thiol-dependent hydrolysis of ester, thioester, amide, peptide and isopeptide bonds formed by the C-terminal Gly of ubiquitin (a 76-residue protein attached to proteins as an intracellular targeting signal).</text>
        <dbReference type="EC" id="3.4.19.12"/>
    </reaction>
</comment>
<feature type="domain" description="USP" evidence="4">
    <location>
        <begin position="336"/>
        <end position="925"/>
    </location>
</feature>
<sequence length="928" mass="106199">MTRFSDKLRCFSLLHKARFLSLNLADLCKSLARAVAAKALALFSMDPYYSEDLDFLEFERSNFRSQRPRLLDNDANGEPEPDPKPDDEKVYLVPHGWWKEVQRPADSVEGVSYDVSFDNDDDSEIVMNLRKIEDYRNGDCAQEETFSGSEYALVTEPLWVRALIRHGDLEAGRMGFVTSTTEDFSQNVFPLQIKLFVSSETNSLVVKIHEQDNAIDSYKRACSIFNSDSKPLHIWDFSGKLNKIVMNEGLSYPNDSPRQPSREYFLQLQVHGFTDTYKDRDNRGEEMAETDSNDRGSCDGLVRMNGSTDELNFSLTRPNSSQHICSYRGAGSLGLIGLQNLGNTCFMNSAIQCLVHTPELVYYFLGDYCKEINSDNPLGVKGDLAIAFGELLRTLWAPGMSPVAPRMFKQKIANFAPQFSGYNQHDSQEFLSFLLDGLHEDLNRVKCKLATKAEDTAGCPDEEVARDYWKNHLAQNDSIIVDLFHGQYRSAVVCSICKRVSVAFDPFVYLSLPLPSTTMRTMTLTVLSTDGTSPPSTFTITVPKNGRLKDLIDALGVACFLNDDETLLVAEIYKTRIFRILEDLNDSLSLIRNEDCLVAYRLPKGSGVFPLVEFIHQRIEKQFNFGATRSDPTTFGIPFLARLSDLHCGFDLHKHYMRLLNPFSISIAHVSNDFVDNANEDGEIDDATSHTNWSGWPESDSESGDDEDLDIDFRFYFQGELVDKLIEMNEPVLIPQFSEMLKVRVLWSDKMIKKYDISQLSSLPMVFKTQSFFWSPQDSVSLYKCLEEYLKEEPLGLEDMWYCPDCKKHQQANKKIDLWKLPEIIVIHLKRFSYTEFSTSKLESYVDFPIDDMDFSSYFIQKNIRPNRYNLYAIINHYGSTFGGHYTAFVRHNGKWYEFDDDKVHYVTEESIKTSAAYVLFYRRVPDA</sequence>
<dbReference type="eggNOG" id="KOG1870">
    <property type="taxonomic scope" value="Eukaryota"/>
</dbReference>
<dbReference type="InterPro" id="IPR001394">
    <property type="entry name" value="Peptidase_C19_UCH"/>
</dbReference>
<dbReference type="GO" id="GO:0006508">
    <property type="term" value="P:proteolysis"/>
    <property type="evidence" value="ECO:0007669"/>
    <property type="project" value="UniProtKB-KW"/>
</dbReference>
<name>W9SK20_9ROSA</name>
<keyword evidence="2" id="KW-0833">Ubl conjugation pathway</keyword>
<dbReference type="AlphaFoldDB" id="W9SK20"/>
<comment type="function">
    <text evidence="2">Recognizes and hydrolyzes the peptide bond at the C-terminal Gly of ubiquitin. Involved in the processing of poly-ubiquitin precursors as well as that of ubiquitinated proteins.</text>
</comment>
<dbReference type="GO" id="GO:0004843">
    <property type="term" value="F:cysteine-type deubiquitinase activity"/>
    <property type="evidence" value="ECO:0007669"/>
    <property type="project" value="UniProtKB-UniRule"/>
</dbReference>
<dbReference type="InterPro" id="IPR050185">
    <property type="entry name" value="Ub_carboxyl-term_hydrolase"/>
</dbReference>
<evidence type="ECO:0000256" key="2">
    <source>
        <dbReference type="RuleBase" id="RU366025"/>
    </source>
</evidence>
<dbReference type="InterPro" id="IPR018200">
    <property type="entry name" value="USP_CS"/>
</dbReference>